<evidence type="ECO:0000256" key="1">
    <source>
        <dbReference type="SAM" id="MobiDB-lite"/>
    </source>
</evidence>
<dbReference type="Proteomes" id="UP000749559">
    <property type="component" value="Unassembled WGS sequence"/>
</dbReference>
<sequence length="104" mass="11899">FKFGRSRSPRFTTRSRPRPLSCQKGIPSNVERTWRLEFSKRGARSSDILSYGYMIRDAAIDHSSLAKVGLNLVIIPQKRRCCIITPGAVQGWMDFPVVLLCWRS</sequence>
<comment type="caution">
    <text evidence="2">The sequence shown here is derived from an EMBL/GenBank/DDBJ whole genome shotgun (WGS) entry which is preliminary data.</text>
</comment>
<name>A0A8S4N426_OWEFU</name>
<evidence type="ECO:0000313" key="3">
    <source>
        <dbReference type="Proteomes" id="UP000749559"/>
    </source>
</evidence>
<protein>
    <submittedName>
        <fullName evidence="2">Uncharacterized protein</fullName>
    </submittedName>
</protein>
<dbReference type="AlphaFoldDB" id="A0A8S4N426"/>
<gene>
    <name evidence="2" type="ORF">OFUS_LOCUS3086</name>
</gene>
<organism evidence="2 3">
    <name type="scientific">Owenia fusiformis</name>
    <name type="common">Polychaete worm</name>
    <dbReference type="NCBI Taxonomy" id="6347"/>
    <lineage>
        <taxon>Eukaryota</taxon>
        <taxon>Metazoa</taxon>
        <taxon>Spiralia</taxon>
        <taxon>Lophotrochozoa</taxon>
        <taxon>Annelida</taxon>
        <taxon>Polychaeta</taxon>
        <taxon>Sedentaria</taxon>
        <taxon>Canalipalpata</taxon>
        <taxon>Sabellida</taxon>
        <taxon>Oweniida</taxon>
        <taxon>Oweniidae</taxon>
        <taxon>Owenia</taxon>
    </lineage>
</organism>
<feature type="compositionally biased region" description="Basic residues" evidence="1">
    <location>
        <begin position="1"/>
        <end position="17"/>
    </location>
</feature>
<proteinExistence type="predicted"/>
<reference evidence="2" key="1">
    <citation type="submission" date="2022-03" db="EMBL/GenBank/DDBJ databases">
        <authorList>
            <person name="Martin C."/>
        </authorList>
    </citation>
    <scope>NUCLEOTIDE SEQUENCE</scope>
</reference>
<feature type="non-terminal residue" evidence="2">
    <location>
        <position position="104"/>
    </location>
</feature>
<evidence type="ECO:0000313" key="2">
    <source>
        <dbReference type="EMBL" id="CAH1775835.1"/>
    </source>
</evidence>
<dbReference type="EMBL" id="CAIIXF020000001">
    <property type="protein sequence ID" value="CAH1775835.1"/>
    <property type="molecule type" value="Genomic_DNA"/>
</dbReference>
<keyword evidence="3" id="KW-1185">Reference proteome</keyword>
<accession>A0A8S4N426</accession>
<feature type="region of interest" description="Disordered" evidence="1">
    <location>
        <begin position="1"/>
        <end position="22"/>
    </location>
</feature>